<gene>
    <name evidence="2" type="ORF">HMPREF9141_1703</name>
</gene>
<name>F0F7Y6_9BACT</name>
<feature type="transmembrane region" description="Helical" evidence="1">
    <location>
        <begin position="173"/>
        <end position="193"/>
    </location>
</feature>
<dbReference type="InterPro" id="IPR043742">
    <property type="entry name" value="DUF5687"/>
</dbReference>
<feature type="transmembrane region" description="Helical" evidence="1">
    <location>
        <begin position="213"/>
        <end position="231"/>
    </location>
</feature>
<feature type="transmembrane region" description="Helical" evidence="1">
    <location>
        <begin position="62"/>
        <end position="81"/>
    </location>
</feature>
<feature type="transmembrane region" description="Helical" evidence="1">
    <location>
        <begin position="93"/>
        <end position="112"/>
    </location>
</feature>
<dbReference type="eggNOG" id="ENOG502Z8FC">
    <property type="taxonomic scope" value="Bacteria"/>
</dbReference>
<proteinExistence type="predicted"/>
<feature type="transmembrane region" description="Helical" evidence="1">
    <location>
        <begin position="288"/>
        <end position="311"/>
    </location>
</feature>
<evidence type="ECO:0000313" key="3">
    <source>
        <dbReference type="Proteomes" id="UP000005697"/>
    </source>
</evidence>
<dbReference type="AlphaFoldDB" id="F0F7Y6"/>
<dbReference type="STRING" id="888743.HMPREF9141_1703"/>
<dbReference type="Proteomes" id="UP000005697">
    <property type="component" value="Unassembled WGS sequence"/>
</dbReference>
<feature type="transmembrane region" description="Helical" evidence="1">
    <location>
        <begin position="388"/>
        <end position="408"/>
    </location>
</feature>
<comment type="caution">
    <text evidence="2">The sequence shown here is derived from an EMBL/GenBank/DDBJ whole genome shotgun (WGS) entry which is preliminary data.</text>
</comment>
<protein>
    <submittedName>
        <fullName evidence="2">Uncharacterized protein</fullName>
    </submittedName>
</protein>
<dbReference type="Pfam" id="PF18940">
    <property type="entry name" value="DUF5687"/>
    <property type="match status" value="1"/>
</dbReference>
<feature type="transmembrane region" description="Helical" evidence="1">
    <location>
        <begin position="429"/>
        <end position="452"/>
    </location>
</feature>
<evidence type="ECO:0000256" key="1">
    <source>
        <dbReference type="SAM" id="Phobius"/>
    </source>
</evidence>
<keyword evidence="3" id="KW-1185">Reference proteome</keyword>
<keyword evidence="1" id="KW-0812">Transmembrane</keyword>
<feature type="transmembrane region" description="Helical" evidence="1">
    <location>
        <begin position="141"/>
        <end position="161"/>
    </location>
</feature>
<feature type="transmembrane region" description="Helical" evidence="1">
    <location>
        <begin position="360"/>
        <end position="382"/>
    </location>
</feature>
<dbReference type="HOGENOM" id="CLU_042400_0_0_10"/>
<evidence type="ECO:0000313" key="2">
    <source>
        <dbReference type="EMBL" id="EGC19829.1"/>
    </source>
</evidence>
<feature type="transmembrane region" description="Helical" evidence="1">
    <location>
        <begin position="317"/>
        <end position="339"/>
    </location>
</feature>
<sequence length="500" mass="57928">MTYWEALYTLHTHFCLSDRRNPKWQANNAGRYLYYVLAVFVCVYMGWAGAEMADLVASSDIGGYRFIYALLPLLLFFDYFFRYASDNRRLMQVRPYLLLPLPGNIYADYLVVRQLTDFKNTFFLFLCIPFGLKTVVPESGLGAMAGYTVGLYLLLLVNGQFFQITQVLIAHRIYYWLLPTAVYLSAAATIFFFPTPRSYVDSFGFIGNALMTWNLWVYTTLFSLLFLLADLNRRVLQWQIRHEQYLTPAAVYRKEAPLPLTFFERFHLLGEYFKLETRSILRNKRLRYIFIADTAFIILYALSTCFGIGVGNGENHFFLFYCFTIYGIAFLTRIMSVEGNYFECLLMQRNSLYTLLLAKYYFYAALLLLPVLLLLPAAILGTISPWTIIAYALYTAGVCYRTLFQMAVYNKVAQPLNTVHTGKRSGAPYLLSVVPFLVLFSPFPVIALGSWWLGRPLLTHTVLSLLGCSFIFTHRRWIGRICGKMKERQYEQIEGFRISR</sequence>
<feature type="transmembrane region" description="Helical" evidence="1">
    <location>
        <begin position="458"/>
        <end position="478"/>
    </location>
</feature>
<feature type="transmembrane region" description="Helical" evidence="1">
    <location>
        <begin position="32"/>
        <end position="50"/>
    </location>
</feature>
<keyword evidence="1" id="KW-1133">Transmembrane helix</keyword>
<dbReference type="RefSeq" id="WP_007366457.1">
    <property type="nucleotide sequence ID" value="NZ_GL872282.1"/>
</dbReference>
<dbReference type="OrthoDB" id="1014144at2"/>
<accession>F0F7Y6</accession>
<reference evidence="2 3" key="1">
    <citation type="submission" date="2011-01" db="EMBL/GenBank/DDBJ databases">
        <authorList>
            <person name="Muzny D."/>
            <person name="Qin X."/>
            <person name="Deng J."/>
            <person name="Jiang H."/>
            <person name="Liu Y."/>
            <person name="Qu J."/>
            <person name="Song X.-Z."/>
            <person name="Zhang L."/>
            <person name="Thornton R."/>
            <person name="Coyle M."/>
            <person name="Francisco L."/>
            <person name="Jackson L."/>
            <person name="Javaid M."/>
            <person name="Korchina V."/>
            <person name="Kovar C."/>
            <person name="Mata R."/>
            <person name="Mathew T."/>
            <person name="Ngo R."/>
            <person name="Nguyen L."/>
            <person name="Nguyen N."/>
            <person name="Okwuonu G."/>
            <person name="Ongeri F."/>
            <person name="Pham C."/>
            <person name="Simmons D."/>
            <person name="Wilczek-Boney K."/>
            <person name="Hale W."/>
            <person name="Jakkamsetti A."/>
            <person name="Pham P."/>
            <person name="Ruth R."/>
            <person name="San Lucas F."/>
            <person name="Warren J."/>
            <person name="Zhang J."/>
            <person name="Zhao Z."/>
            <person name="Zhou C."/>
            <person name="Zhu D."/>
            <person name="Lee S."/>
            <person name="Bess C."/>
            <person name="Blankenburg K."/>
            <person name="Forbes L."/>
            <person name="Fu Q."/>
            <person name="Gubbala S."/>
            <person name="Hirani K."/>
            <person name="Jayaseelan J.C."/>
            <person name="Lara F."/>
            <person name="Munidasa M."/>
            <person name="Palculict T."/>
            <person name="Patil S."/>
            <person name="Pu L.-L."/>
            <person name="Saada N."/>
            <person name="Tang L."/>
            <person name="Weissenberger G."/>
            <person name="Zhu Y."/>
            <person name="Hemphill L."/>
            <person name="Shang Y."/>
            <person name="Youmans B."/>
            <person name="Ayvaz T."/>
            <person name="Ross M."/>
            <person name="Santibanez J."/>
            <person name="Aqrawi P."/>
            <person name="Gross S."/>
            <person name="Joshi V."/>
            <person name="Fowler G."/>
            <person name="Nazareth L."/>
            <person name="Reid J."/>
            <person name="Worley K."/>
            <person name="Petrosino J."/>
            <person name="Highlander S."/>
            <person name="Gibbs R."/>
        </authorList>
    </citation>
    <scope>NUCLEOTIDE SEQUENCE [LARGE SCALE GENOMIC DNA]</scope>
    <source>
        <strain evidence="2 3">DSM 16608</strain>
    </source>
</reference>
<organism evidence="2 3">
    <name type="scientific">Prevotella multiformis DSM 16608</name>
    <dbReference type="NCBI Taxonomy" id="888743"/>
    <lineage>
        <taxon>Bacteria</taxon>
        <taxon>Pseudomonadati</taxon>
        <taxon>Bacteroidota</taxon>
        <taxon>Bacteroidia</taxon>
        <taxon>Bacteroidales</taxon>
        <taxon>Prevotellaceae</taxon>
        <taxon>Prevotella</taxon>
    </lineage>
</organism>
<keyword evidence="1" id="KW-0472">Membrane</keyword>
<dbReference type="EMBL" id="AEWX01000024">
    <property type="protein sequence ID" value="EGC19829.1"/>
    <property type="molecule type" value="Genomic_DNA"/>
</dbReference>